<dbReference type="RefSeq" id="WP_153832295.1">
    <property type="nucleotide sequence ID" value="NZ_WJQT01000007.1"/>
</dbReference>
<comment type="caution">
    <text evidence="3">The sequence shown here is derived from an EMBL/GenBank/DDBJ whole genome shotgun (WGS) entry which is preliminary data.</text>
</comment>
<evidence type="ECO:0000259" key="2">
    <source>
        <dbReference type="Pfam" id="PF20620"/>
    </source>
</evidence>
<dbReference type="AlphaFoldDB" id="A0A844CDG5"/>
<dbReference type="PANTHER" id="PTHR31151">
    <property type="entry name" value="PROLINE-TRNA LIGASE (DUF1680)"/>
    <property type="match status" value="1"/>
</dbReference>
<gene>
    <name evidence="3" type="ORF">GF867_06500</name>
</gene>
<feature type="domain" description="Glycoside hydrolase GH146 substrate-binding" evidence="2">
    <location>
        <begin position="664"/>
        <end position="781"/>
    </location>
</feature>
<dbReference type="Proteomes" id="UP000440066">
    <property type="component" value="Unassembled WGS sequence"/>
</dbReference>
<organism evidence="3 4">
    <name type="scientific">Fundicoccus ignavus</name>
    <dbReference type="NCBI Taxonomy" id="2664442"/>
    <lineage>
        <taxon>Bacteria</taxon>
        <taxon>Bacillati</taxon>
        <taxon>Bacillota</taxon>
        <taxon>Bacilli</taxon>
        <taxon>Lactobacillales</taxon>
        <taxon>Aerococcaceae</taxon>
        <taxon>Fundicoccus</taxon>
    </lineage>
</organism>
<proteinExistence type="predicted"/>
<dbReference type="EMBL" id="WJQT01000007">
    <property type="protein sequence ID" value="MRJ47210.1"/>
    <property type="molecule type" value="Genomic_DNA"/>
</dbReference>
<dbReference type="PANTHER" id="PTHR31151:SF0">
    <property type="entry name" value="PROLINE-TRNA LIGASE (DUF1680)"/>
    <property type="match status" value="1"/>
</dbReference>
<dbReference type="SUPFAM" id="SSF48208">
    <property type="entry name" value="Six-hairpin glycosidases"/>
    <property type="match status" value="1"/>
</dbReference>
<dbReference type="GO" id="GO:0005975">
    <property type="term" value="P:carbohydrate metabolic process"/>
    <property type="evidence" value="ECO:0007669"/>
    <property type="project" value="InterPro"/>
</dbReference>
<dbReference type="InterPro" id="IPR046544">
    <property type="entry name" value="GH146_SB_dom"/>
</dbReference>
<evidence type="ECO:0000313" key="3">
    <source>
        <dbReference type="EMBL" id="MRJ47210.1"/>
    </source>
</evidence>
<dbReference type="InterPro" id="IPR008928">
    <property type="entry name" value="6-hairpin_glycosidase_sf"/>
</dbReference>
<dbReference type="InterPro" id="IPR012878">
    <property type="entry name" value="Beta-AFase-like_GH127_cat"/>
</dbReference>
<protein>
    <submittedName>
        <fullName evidence="3">Acetyl-CoA carboxylase biotin carboxyl carrier protein subunit</fullName>
    </submittedName>
</protein>
<sequence>MHNISLQDLYLNDSELLTAQQHTVDYLLSLDAKRFLYEFYRTANLTPITSEGYQGWERSNEINFRGHFFGHFLTALSQAIVESHQTEIQNELLEKLTTAISGLSYVLANSEGSPGYISAFREIALDEVEGYEVNQEERENVLVPWYNLDKVLAGLIATHVNLADIDHEVARQALDLANSFGLYVYHRMQLLPNRNQLLTIEYGAMNATLYDLFNLTNDNRHFKAATYFDEFELFEELSNDQDVLAEKHANTTIPKFLGALKHYQAIDKLLGDEAYLALNPILLENREIYLKAAVNFWDIVVESHTYVTGGNSQSEHFHQANQLYYDAENRQGDCTCETCNTYNMLRLSKELFKVTGEKKYLDYFERTYINAILSSQHPETGMMMYFQPMGVGYNKIYNRPFDEFWCCTGTGIESFTKLSESIYFYDNEANTLLMNLYFSNTYYAREHNLYFETVVDRTVGKVSINVKAIESEKPTKMINLKLRLPNWAEQQDFEMNDQKQAMQNEDYWLATVMDGDVIKMNWQYKLAVSAAHDNPAYVAFTYGPYVLSSRLGKENIDAYHPNGILVRVGTQETTYQDYLTLKKKSFCPEALIEDYQVLSSPDRLFEIELNNVDEQIKFAPYYQAHNERYGIYYKIRHAQEMLAVNNENRTVSLVDLSLFDGNNSEYTHHLEQHKSEIGVAEGKTYRQANPGGAFSYRFDLKRYTGAIKVILTLHKEDVDSKLNCSIKGDTTIAQIIAPIAIETKEPWVKVEIEATVTTNEPVRISFSTDASSSSARLFGVEIQKVTHE</sequence>
<evidence type="ECO:0000259" key="1">
    <source>
        <dbReference type="Pfam" id="PF07944"/>
    </source>
</evidence>
<name>A0A844CDG5_9LACT</name>
<reference evidence="3 4" key="1">
    <citation type="submission" date="2019-11" db="EMBL/GenBank/DDBJ databases">
        <title>Characterisation of Fundicoccus ignavus gen. nov. sp. nov., a novel genus of the family Aerococcaceae from bulk tank milk.</title>
        <authorList>
            <person name="Siebert A."/>
            <person name="Huptas C."/>
            <person name="Wenning M."/>
            <person name="Scherer S."/>
            <person name="Doll E.V."/>
        </authorList>
    </citation>
    <scope>NUCLEOTIDE SEQUENCE [LARGE SCALE GENOMIC DNA]</scope>
    <source>
        <strain evidence="3 4">DSM 109652</strain>
    </source>
</reference>
<feature type="domain" description="Non-reducing end beta-L-arabinofuranosidase-like GH127 catalytic" evidence="1">
    <location>
        <begin position="11"/>
        <end position="419"/>
    </location>
</feature>
<accession>A0A844CDG5</accession>
<dbReference type="Pfam" id="PF07944">
    <property type="entry name" value="Beta-AFase-like_GH127_cat"/>
    <property type="match status" value="1"/>
</dbReference>
<evidence type="ECO:0000313" key="4">
    <source>
        <dbReference type="Proteomes" id="UP000440066"/>
    </source>
</evidence>
<dbReference type="Pfam" id="PF20620">
    <property type="entry name" value="DUF6805"/>
    <property type="match status" value="1"/>
</dbReference>